<evidence type="ECO:0000313" key="2">
    <source>
        <dbReference type="Proteomes" id="UP000828048"/>
    </source>
</evidence>
<comment type="caution">
    <text evidence="1">The sequence shown here is derived from an EMBL/GenBank/DDBJ whole genome shotgun (WGS) entry which is preliminary data.</text>
</comment>
<accession>A0ACB7Y6M5</accession>
<name>A0ACB7Y6M5_9ERIC</name>
<reference evidence="1 2" key="1">
    <citation type="journal article" date="2021" name="Hortic Res">
        <title>High-quality reference genome and annotation aids understanding of berry development for evergreen blueberry (Vaccinium darrowii).</title>
        <authorList>
            <person name="Yu J."/>
            <person name="Hulse-Kemp A.M."/>
            <person name="Babiker E."/>
            <person name="Staton M."/>
        </authorList>
    </citation>
    <scope>NUCLEOTIDE SEQUENCE [LARGE SCALE GENOMIC DNA]</scope>
    <source>
        <strain evidence="2">cv. NJ 8807/NJ 8810</strain>
        <tissue evidence="1">Young leaf</tissue>
    </source>
</reference>
<dbReference type="EMBL" id="CM037157">
    <property type="protein sequence ID" value="KAH7849125.1"/>
    <property type="molecule type" value="Genomic_DNA"/>
</dbReference>
<dbReference type="Proteomes" id="UP000828048">
    <property type="component" value="Chromosome 7"/>
</dbReference>
<organism evidence="1 2">
    <name type="scientific">Vaccinium darrowii</name>
    <dbReference type="NCBI Taxonomy" id="229202"/>
    <lineage>
        <taxon>Eukaryota</taxon>
        <taxon>Viridiplantae</taxon>
        <taxon>Streptophyta</taxon>
        <taxon>Embryophyta</taxon>
        <taxon>Tracheophyta</taxon>
        <taxon>Spermatophyta</taxon>
        <taxon>Magnoliopsida</taxon>
        <taxon>eudicotyledons</taxon>
        <taxon>Gunneridae</taxon>
        <taxon>Pentapetalae</taxon>
        <taxon>asterids</taxon>
        <taxon>Ericales</taxon>
        <taxon>Ericaceae</taxon>
        <taxon>Vaccinioideae</taxon>
        <taxon>Vaccinieae</taxon>
        <taxon>Vaccinium</taxon>
    </lineage>
</organism>
<proteinExistence type="predicted"/>
<keyword evidence="2" id="KW-1185">Reference proteome</keyword>
<sequence length="367" mass="41115">MENFPFKLLLPILSFVSVALVASQAADDVSPDAYWKSVLPNAPMPKVVKEILHNGWIEDKSTSVGIGKGSVHEVIIAYSNAATETQIHDTRNIAVFFLEKDLKRGTKMNLYFTKTTNSKTTFLPRQVADKIPFSSEKMLEILDQFSVKPDTKEAEVMKKTIKECEEPGFKGEEKYCVTSLESMVDFTTSKLGKSVQAISTEVEKETNKLQEYRVSGVKKMGGGECVVCHKLKYAYAVFYCHKITATKAYVVSLVGLDGTKAKAVAVCHTNTSGWNPKHLAFHVLKVKPGTVPICHILSEDQRSTQTAKKKLEADRRKIDNEGDEEDQPEDSTKTLDATPSPFRPPRYLDLEMVEFTPDEVLVRRLVW</sequence>
<protein>
    <submittedName>
        <fullName evidence="1">Uncharacterized protein</fullName>
    </submittedName>
</protein>
<evidence type="ECO:0000313" key="1">
    <source>
        <dbReference type="EMBL" id="KAH7849125.1"/>
    </source>
</evidence>
<gene>
    <name evidence="1" type="ORF">Vadar_013336</name>
</gene>